<evidence type="ECO:0000256" key="5">
    <source>
        <dbReference type="ARBA" id="ARBA00022692"/>
    </source>
</evidence>
<dbReference type="AlphaFoldDB" id="A0A1G7A8H7"/>
<dbReference type="PANTHER" id="PTHR33908">
    <property type="entry name" value="MANNOSYLTRANSFERASE YKCB-RELATED"/>
    <property type="match status" value="1"/>
</dbReference>
<protein>
    <submittedName>
        <fullName evidence="10">4-amino-4-deoxy-L-arabinose transferase</fullName>
    </submittedName>
</protein>
<dbReference type="GO" id="GO:0005886">
    <property type="term" value="C:plasma membrane"/>
    <property type="evidence" value="ECO:0007669"/>
    <property type="project" value="UniProtKB-SubCell"/>
</dbReference>
<feature type="transmembrane region" description="Helical" evidence="8">
    <location>
        <begin position="196"/>
        <end position="215"/>
    </location>
</feature>
<proteinExistence type="predicted"/>
<evidence type="ECO:0000256" key="7">
    <source>
        <dbReference type="ARBA" id="ARBA00023136"/>
    </source>
</evidence>
<evidence type="ECO:0000256" key="3">
    <source>
        <dbReference type="ARBA" id="ARBA00022676"/>
    </source>
</evidence>
<dbReference type="GO" id="GO:0009103">
    <property type="term" value="P:lipopolysaccharide biosynthetic process"/>
    <property type="evidence" value="ECO:0007669"/>
    <property type="project" value="UniProtKB-ARBA"/>
</dbReference>
<feature type="transmembrane region" description="Helical" evidence="8">
    <location>
        <begin position="339"/>
        <end position="357"/>
    </location>
</feature>
<keyword evidence="6 8" id="KW-1133">Transmembrane helix</keyword>
<dbReference type="EMBL" id="FNAT01000001">
    <property type="protein sequence ID" value="SDE11238.1"/>
    <property type="molecule type" value="Genomic_DNA"/>
</dbReference>
<reference evidence="11" key="1">
    <citation type="submission" date="2016-10" db="EMBL/GenBank/DDBJ databases">
        <authorList>
            <person name="Varghese N."/>
            <person name="Submissions S."/>
        </authorList>
    </citation>
    <scope>NUCLEOTIDE SEQUENCE [LARGE SCALE GENOMIC DNA]</scope>
    <source>
        <strain evidence="11">DSM 21424</strain>
    </source>
</reference>
<feature type="domain" description="Glycosyltransferase RgtA/B/C/D-like" evidence="9">
    <location>
        <begin position="50"/>
        <end position="208"/>
    </location>
</feature>
<keyword evidence="4 10" id="KW-0808">Transferase</keyword>
<feature type="transmembrane region" description="Helical" evidence="8">
    <location>
        <begin position="168"/>
        <end position="184"/>
    </location>
</feature>
<dbReference type="RefSeq" id="WP_165612516.1">
    <property type="nucleotide sequence ID" value="NZ_FNAT01000001.1"/>
</dbReference>
<keyword evidence="2" id="KW-1003">Cell membrane</keyword>
<dbReference type="PANTHER" id="PTHR33908:SF11">
    <property type="entry name" value="MEMBRANE PROTEIN"/>
    <property type="match status" value="1"/>
</dbReference>
<evidence type="ECO:0000256" key="1">
    <source>
        <dbReference type="ARBA" id="ARBA00004651"/>
    </source>
</evidence>
<dbReference type="InterPro" id="IPR050297">
    <property type="entry name" value="LipidA_mod_glycosyltrf_83"/>
</dbReference>
<evidence type="ECO:0000256" key="4">
    <source>
        <dbReference type="ARBA" id="ARBA00022679"/>
    </source>
</evidence>
<evidence type="ECO:0000259" key="9">
    <source>
        <dbReference type="Pfam" id="PF13231"/>
    </source>
</evidence>
<keyword evidence="7 8" id="KW-0472">Membrane</keyword>
<evidence type="ECO:0000313" key="10">
    <source>
        <dbReference type="EMBL" id="SDE11238.1"/>
    </source>
</evidence>
<feature type="transmembrane region" description="Helical" evidence="8">
    <location>
        <begin position="310"/>
        <end position="327"/>
    </location>
</feature>
<dbReference type="GO" id="GO:0016763">
    <property type="term" value="F:pentosyltransferase activity"/>
    <property type="evidence" value="ECO:0007669"/>
    <property type="project" value="TreeGrafter"/>
</dbReference>
<dbReference type="Pfam" id="PF13231">
    <property type="entry name" value="PMT_2"/>
    <property type="match status" value="1"/>
</dbReference>
<sequence>MRTDRAWIGLILGWAALQIAWRYAQGPALELDEAEAFYHARELALGYNAQPPLYFWLQWGVFQLVGGNVFALALLKNALLAGGALSLYAMLRRLRPPLEAGLAVAALGLLPQILWEAQRALTHSVLATAVALMLMALTDRILRAPGRASAPDWIALGLLAGLGTISKWNVALLPAALLVAALWRRPRRAALSTGGLLLAALALAAVVIGPLRWVLDNPALASGSVHKLGIETGGALARALEALASLAAAWAAFCGLVILVAVGVRLGTRAAPRWRPDGQARLMIDTMVAGTLLLALGLVATGATEVKDRWLLPVAIFAAPVAALWMLDRLGPVGRRRFALGLAGLWGVAILLLPVSGRVEPGYRDTGFPGLAAWIESHAPEATIVTDATWVAGNLRLALPGREVWTLADMPRDGGPVLWVSRDGQGEDVARSAGRTAEPLGAYLTTRGRRDQVFGLAVSR</sequence>
<dbReference type="InterPro" id="IPR038731">
    <property type="entry name" value="RgtA/B/C-like"/>
</dbReference>
<feature type="transmembrane region" description="Helical" evidence="8">
    <location>
        <begin position="120"/>
        <end position="137"/>
    </location>
</feature>
<evidence type="ECO:0000256" key="8">
    <source>
        <dbReference type="SAM" id="Phobius"/>
    </source>
</evidence>
<dbReference type="STRING" id="521013.SAMN04488567_0862"/>
<keyword evidence="11" id="KW-1185">Reference proteome</keyword>
<feature type="transmembrane region" description="Helical" evidence="8">
    <location>
        <begin position="282"/>
        <end position="304"/>
    </location>
</feature>
<evidence type="ECO:0000256" key="2">
    <source>
        <dbReference type="ARBA" id="ARBA00022475"/>
    </source>
</evidence>
<evidence type="ECO:0000256" key="6">
    <source>
        <dbReference type="ARBA" id="ARBA00022989"/>
    </source>
</evidence>
<comment type="subcellular location">
    <subcellularLocation>
        <location evidence="1">Cell membrane</location>
        <topology evidence="1">Multi-pass membrane protein</topology>
    </subcellularLocation>
</comment>
<name>A0A1G7A8H7_9RHOB</name>
<dbReference type="Proteomes" id="UP000198922">
    <property type="component" value="Unassembled WGS sequence"/>
</dbReference>
<keyword evidence="5 8" id="KW-0812">Transmembrane</keyword>
<feature type="transmembrane region" description="Helical" evidence="8">
    <location>
        <begin position="235"/>
        <end position="262"/>
    </location>
</feature>
<evidence type="ECO:0000313" key="11">
    <source>
        <dbReference type="Proteomes" id="UP000198922"/>
    </source>
</evidence>
<gene>
    <name evidence="10" type="ORF">SAMN04488567_0862</name>
</gene>
<organism evidence="10 11">
    <name type="scientific">Limimaricola pyoseonensis</name>
    <dbReference type="NCBI Taxonomy" id="521013"/>
    <lineage>
        <taxon>Bacteria</taxon>
        <taxon>Pseudomonadati</taxon>
        <taxon>Pseudomonadota</taxon>
        <taxon>Alphaproteobacteria</taxon>
        <taxon>Rhodobacterales</taxon>
        <taxon>Paracoccaceae</taxon>
        <taxon>Limimaricola</taxon>
    </lineage>
</organism>
<keyword evidence="3" id="KW-0328">Glycosyltransferase</keyword>
<accession>A0A1G7A8H7</accession>